<organism evidence="4 5">
    <name type="scientific">[Mycobacterium] manitobense</name>
    <dbReference type="NCBI Taxonomy" id="190147"/>
    <lineage>
        <taxon>Bacteria</taxon>
        <taxon>Bacillati</taxon>
        <taxon>Actinomycetota</taxon>
        <taxon>Actinomycetes</taxon>
        <taxon>Mycobacteriales</taxon>
        <taxon>Mycobacteriaceae</taxon>
        <taxon>Mycolicibacterium</taxon>
    </lineage>
</organism>
<dbReference type="SMART" id="SM00421">
    <property type="entry name" value="HTH_LUXR"/>
    <property type="match status" value="1"/>
</dbReference>
<dbReference type="AlphaFoldDB" id="A0A9X2YJF4"/>
<dbReference type="GO" id="GO:0004016">
    <property type="term" value="F:adenylate cyclase activity"/>
    <property type="evidence" value="ECO:0007669"/>
    <property type="project" value="TreeGrafter"/>
</dbReference>
<dbReference type="EMBL" id="JACKSJ010000037">
    <property type="protein sequence ID" value="MCV7169250.1"/>
    <property type="molecule type" value="Genomic_DNA"/>
</dbReference>
<dbReference type="PROSITE" id="PS50043">
    <property type="entry name" value="HTH_LUXR_2"/>
    <property type="match status" value="1"/>
</dbReference>
<dbReference type="GO" id="GO:0003677">
    <property type="term" value="F:DNA binding"/>
    <property type="evidence" value="ECO:0007669"/>
    <property type="project" value="InterPro"/>
</dbReference>
<comment type="caution">
    <text evidence="4">The sequence shown here is derived from an EMBL/GenBank/DDBJ whole genome shotgun (WGS) entry which is preliminary data.</text>
</comment>
<dbReference type="GO" id="GO:0005524">
    <property type="term" value="F:ATP binding"/>
    <property type="evidence" value="ECO:0007669"/>
    <property type="project" value="UniProtKB-KW"/>
</dbReference>
<keyword evidence="2" id="KW-0067">ATP-binding</keyword>
<reference evidence="4" key="1">
    <citation type="submission" date="2020-07" db="EMBL/GenBank/DDBJ databases">
        <authorList>
            <person name="Pettersson B.M.F."/>
            <person name="Behra P.R.K."/>
            <person name="Ramesh M."/>
            <person name="Das S."/>
            <person name="Dasgupta S."/>
            <person name="Kirsebom L.A."/>
        </authorList>
    </citation>
    <scope>NUCLEOTIDE SEQUENCE</scope>
    <source>
        <strain evidence="4">DSM 44615</strain>
    </source>
</reference>
<evidence type="ECO:0000256" key="2">
    <source>
        <dbReference type="ARBA" id="ARBA00022840"/>
    </source>
</evidence>
<name>A0A9X2YJF4_9MYCO</name>
<dbReference type="SUPFAM" id="SSF52540">
    <property type="entry name" value="P-loop containing nucleoside triphosphate hydrolases"/>
    <property type="match status" value="1"/>
</dbReference>
<feature type="domain" description="HTH luxR-type" evidence="3">
    <location>
        <begin position="813"/>
        <end position="878"/>
    </location>
</feature>
<dbReference type="Gene3D" id="1.10.10.10">
    <property type="entry name" value="Winged helix-like DNA-binding domain superfamily/Winged helix DNA-binding domain"/>
    <property type="match status" value="1"/>
</dbReference>
<proteinExistence type="predicted"/>
<protein>
    <submittedName>
        <fullName evidence="4">AAA family ATPase</fullName>
    </submittedName>
</protein>
<dbReference type="InterPro" id="IPR027417">
    <property type="entry name" value="P-loop_NTPase"/>
</dbReference>
<reference evidence="4" key="2">
    <citation type="journal article" date="2022" name="BMC Genomics">
        <title>Comparative genome analysis of mycobacteria focusing on tRNA and non-coding RNA.</title>
        <authorList>
            <person name="Behra P.R.K."/>
            <person name="Pettersson B.M.F."/>
            <person name="Ramesh M."/>
            <person name="Das S."/>
            <person name="Dasgupta S."/>
            <person name="Kirsebom L.A."/>
        </authorList>
    </citation>
    <scope>NUCLEOTIDE SEQUENCE</scope>
    <source>
        <strain evidence="4">DSM 44615</strain>
    </source>
</reference>
<evidence type="ECO:0000313" key="5">
    <source>
        <dbReference type="Proteomes" id="UP001140293"/>
    </source>
</evidence>
<dbReference type="PANTHER" id="PTHR16305">
    <property type="entry name" value="TESTICULAR SOLUBLE ADENYLYL CYCLASE"/>
    <property type="match status" value="1"/>
</dbReference>
<dbReference type="GO" id="GO:0006355">
    <property type="term" value="P:regulation of DNA-templated transcription"/>
    <property type="evidence" value="ECO:0007669"/>
    <property type="project" value="InterPro"/>
</dbReference>
<dbReference type="InterPro" id="IPR036388">
    <property type="entry name" value="WH-like_DNA-bd_sf"/>
</dbReference>
<dbReference type="InterPro" id="IPR016032">
    <property type="entry name" value="Sig_transdc_resp-reg_C-effctor"/>
</dbReference>
<sequence length="885" mass="93620">MRTARRTVAPRDRLFERDTAFAGLNQRLRAATRGDGRVVLLSGEAGVGKTTVIARFVAGVGHQVRVLRGWCDPLAAPRPLGPLIDMLARTPGDQTAALRASVDAGDLEAIYAGLVDMFDDKTAWVCVVEDAHWADGATLDLLRFLSRRIDSLPLLLLVSYRDDEIGNEHPLALLLGDLATSAAVTRIGLQPLSETAVAELAVGSGVNADQLHRLTGGNPFYVTEVLAAGSDALRDGGLPNSVSDAVRGRLGRLSSDGRETAYATAVCGPRTSLALLHNVCAAAGAGLAECLDAGVLVADADTVGFRHELARRAALDQIPAYQRRVLHKRALAALAELPIAPDSLSALAFHAHEAGDTDAVIRHGPPAAEQALHLAANREAAALYALTLRHADTAAAEQKVDWLEKHALSCWLSGHADGAVSSWREAIAVRHELGDRLGEGHDLCLLSQQLYALGGTREATDACAASLRLLEDVGPCPQLAWSLATMAMMTAFGFDRACGEYASRAISLGTQFGDPAVVVRARFSAALASVLSTDTGWDEVEAAWRDAMVTDGLSEQSGLNGSLMSWYAAVKHDLDRADGYIAETSAFCADHELGMFEAITTGAAALVALHRGDWTTSLTCAEDVLTRPGLGTPQRILPLISAALIHARRGEQPVAALLDEALRAADPDDLARLGVVWAARAEAAWLAGDDVTARAEAQAGLAAATEHADPWLVGHLRRWAHLAGGPVDDAPTADTVTPYRLEVSGDWAAALADWTRLGCPYDMAIAGLGGDVDAVAAALDTFRGLGARAAARRAQERLAQLRGRSPDTRRKATIADPYGLTEREREVLEVLAGGHSDAEIASALFISPKTANRHVGAILSKLGVRNRTQAAAYAHRQLPPEPQNS</sequence>
<keyword evidence="5" id="KW-1185">Reference proteome</keyword>
<dbReference type="Pfam" id="PF13191">
    <property type="entry name" value="AAA_16"/>
    <property type="match status" value="1"/>
</dbReference>
<gene>
    <name evidence="4" type="ORF">H7I41_04835</name>
</gene>
<evidence type="ECO:0000313" key="4">
    <source>
        <dbReference type="EMBL" id="MCV7169250.1"/>
    </source>
</evidence>
<dbReference type="InterPro" id="IPR000792">
    <property type="entry name" value="Tscrpt_reg_LuxR_C"/>
</dbReference>
<dbReference type="Pfam" id="PF00196">
    <property type="entry name" value="GerE"/>
    <property type="match status" value="1"/>
</dbReference>
<evidence type="ECO:0000256" key="1">
    <source>
        <dbReference type="ARBA" id="ARBA00022741"/>
    </source>
</evidence>
<dbReference type="Gene3D" id="1.25.40.10">
    <property type="entry name" value="Tetratricopeptide repeat domain"/>
    <property type="match status" value="1"/>
</dbReference>
<dbReference type="SUPFAM" id="SSF46894">
    <property type="entry name" value="C-terminal effector domain of the bipartite response regulators"/>
    <property type="match status" value="1"/>
</dbReference>
<evidence type="ECO:0000259" key="3">
    <source>
        <dbReference type="PROSITE" id="PS50043"/>
    </source>
</evidence>
<dbReference type="GO" id="GO:0005737">
    <property type="term" value="C:cytoplasm"/>
    <property type="evidence" value="ECO:0007669"/>
    <property type="project" value="TreeGrafter"/>
</dbReference>
<dbReference type="InterPro" id="IPR041664">
    <property type="entry name" value="AAA_16"/>
</dbReference>
<dbReference type="CDD" id="cd06170">
    <property type="entry name" value="LuxR_C_like"/>
    <property type="match status" value="1"/>
</dbReference>
<dbReference type="PRINTS" id="PR00038">
    <property type="entry name" value="HTHLUXR"/>
</dbReference>
<dbReference type="PANTHER" id="PTHR16305:SF28">
    <property type="entry name" value="GUANYLATE CYCLASE DOMAIN-CONTAINING PROTEIN"/>
    <property type="match status" value="1"/>
</dbReference>
<dbReference type="Proteomes" id="UP001140293">
    <property type="component" value="Unassembled WGS sequence"/>
</dbReference>
<dbReference type="InterPro" id="IPR011990">
    <property type="entry name" value="TPR-like_helical_dom_sf"/>
</dbReference>
<accession>A0A9X2YJF4</accession>
<keyword evidence="1" id="KW-0547">Nucleotide-binding</keyword>